<dbReference type="AlphaFoldDB" id="A0A5J4JJ85"/>
<organism evidence="1 2">
    <name type="scientific">Weizmannia acidilactici</name>
    <dbReference type="NCBI Taxonomy" id="2607726"/>
    <lineage>
        <taxon>Bacteria</taxon>
        <taxon>Bacillati</taxon>
        <taxon>Bacillota</taxon>
        <taxon>Bacilli</taxon>
        <taxon>Bacillales</taxon>
        <taxon>Bacillaceae</taxon>
        <taxon>Heyndrickxia</taxon>
    </lineage>
</organism>
<sequence length="127" mass="14840">MGWTTDLPKTLANIFGYLKPVGTFIFSWEHPFYSRIAYNGKQFIMKESYHDEEPLQKESWHGVPIVMHQRKISTFVNELIRHGFIIENMVEEFFGETDTNSNPNEWYVSQKAALVPPTIIFKASKPQ</sequence>
<protein>
    <recommendedName>
        <fullName evidence="3">Methyltransferase</fullName>
    </recommendedName>
</protein>
<proteinExistence type="predicted"/>
<dbReference type="Proteomes" id="UP000391919">
    <property type="component" value="Unassembled WGS sequence"/>
</dbReference>
<dbReference type="SUPFAM" id="SSF53335">
    <property type="entry name" value="S-adenosyl-L-methionine-dependent methyltransferases"/>
    <property type="match status" value="1"/>
</dbReference>
<comment type="caution">
    <text evidence="1">The sequence shown here is derived from an EMBL/GenBank/DDBJ whole genome shotgun (WGS) entry which is preliminary data.</text>
</comment>
<evidence type="ECO:0000313" key="2">
    <source>
        <dbReference type="Proteomes" id="UP000391919"/>
    </source>
</evidence>
<evidence type="ECO:0000313" key="1">
    <source>
        <dbReference type="EMBL" id="GER70427.1"/>
    </source>
</evidence>
<dbReference type="EMBL" id="BKZQ01000020">
    <property type="protein sequence ID" value="GER70427.1"/>
    <property type="molecule type" value="Genomic_DNA"/>
</dbReference>
<name>A0A5J4JJ85_9BACI</name>
<accession>A0A5J4JJ85</accession>
<reference evidence="1 2" key="1">
    <citation type="submission" date="2019-09" db="EMBL/GenBank/DDBJ databases">
        <title>Draft genome sequence of Bacillus sp. JC-7.</title>
        <authorList>
            <person name="Tanaka N."/>
            <person name="Shiwa Y."/>
            <person name="Fujita N."/>
            <person name="Tanasupawat S."/>
        </authorList>
    </citation>
    <scope>NUCLEOTIDE SEQUENCE [LARGE SCALE GENOMIC DNA]</scope>
    <source>
        <strain evidence="1 2">JC-7</strain>
    </source>
</reference>
<dbReference type="Gene3D" id="3.40.50.150">
    <property type="entry name" value="Vaccinia Virus protein VP39"/>
    <property type="match status" value="1"/>
</dbReference>
<gene>
    <name evidence="1" type="ORF">BpJC7_17300</name>
</gene>
<keyword evidence="2" id="KW-1185">Reference proteome</keyword>
<dbReference type="InterPro" id="IPR029063">
    <property type="entry name" value="SAM-dependent_MTases_sf"/>
</dbReference>
<evidence type="ECO:0008006" key="3">
    <source>
        <dbReference type="Google" id="ProtNLM"/>
    </source>
</evidence>